<dbReference type="GO" id="GO:0005829">
    <property type="term" value="C:cytosol"/>
    <property type="evidence" value="ECO:0007669"/>
    <property type="project" value="TreeGrafter"/>
</dbReference>
<dbReference type="Pfam" id="PF03453">
    <property type="entry name" value="MoeA_N"/>
    <property type="match status" value="1"/>
</dbReference>
<dbReference type="Pfam" id="PF00994">
    <property type="entry name" value="MoCF_biosynth"/>
    <property type="match status" value="1"/>
</dbReference>
<dbReference type="InterPro" id="IPR005110">
    <property type="entry name" value="MoeA_linker/N"/>
</dbReference>
<dbReference type="GO" id="GO:0061599">
    <property type="term" value="F:molybdopterin molybdotransferase activity"/>
    <property type="evidence" value="ECO:0007669"/>
    <property type="project" value="UniProtKB-UniRule"/>
</dbReference>
<comment type="catalytic activity">
    <reaction evidence="10">
        <text>adenylyl-molybdopterin + molybdate = Mo-molybdopterin + AMP + H(+)</text>
        <dbReference type="Rhea" id="RHEA:35047"/>
        <dbReference type="ChEBI" id="CHEBI:15378"/>
        <dbReference type="ChEBI" id="CHEBI:36264"/>
        <dbReference type="ChEBI" id="CHEBI:62727"/>
        <dbReference type="ChEBI" id="CHEBI:71302"/>
        <dbReference type="ChEBI" id="CHEBI:456215"/>
        <dbReference type="EC" id="2.10.1.1"/>
    </reaction>
</comment>
<dbReference type="Gene3D" id="3.40.980.10">
    <property type="entry name" value="MoaB/Mog-like domain"/>
    <property type="match status" value="1"/>
</dbReference>
<dbReference type="Gene3D" id="2.40.340.10">
    <property type="entry name" value="MoeA, C-terminal, domain IV"/>
    <property type="match status" value="1"/>
</dbReference>
<evidence type="ECO:0000256" key="2">
    <source>
        <dbReference type="ARBA" id="ARBA00002901"/>
    </source>
</evidence>
<dbReference type="SUPFAM" id="SSF53218">
    <property type="entry name" value="Molybdenum cofactor biosynthesis proteins"/>
    <property type="match status" value="1"/>
</dbReference>
<evidence type="ECO:0000256" key="10">
    <source>
        <dbReference type="ARBA" id="ARBA00047317"/>
    </source>
</evidence>
<dbReference type="InterPro" id="IPR036135">
    <property type="entry name" value="MoeA_linker/N_sf"/>
</dbReference>
<dbReference type="UniPathway" id="UPA00344"/>
<dbReference type="AlphaFoldDB" id="A0A419ESM3"/>
<dbReference type="InterPro" id="IPR001453">
    <property type="entry name" value="MoaB/Mog_dom"/>
</dbReference>
<protein>
    <recommendedName>
        <fullName evidence="11">Molybdopterin molybdenumtransferase</fullName>
        <ecNumber evidence="11">2.10.1.1</ecNumber>
    </recommendedName>
</protein>
<evidence type="ECO:0000256" key="8">
    <source>
        <dbReference type="ARBA" id="ARBA00022842"/>
    </source>
</evidence>
<dbReference type="EMBL" id="QZKI01000113">
    <property type="protein sequence ID" value="RJP66612.1"/>
    <property type="molecule type" value="Genomic_DNA"/>
</dbReference>
<organism evidence="13 14">
    <name type="scientific">Candidatus Abyssobacteria bacterium SURF_17</name>
    <dbReference type="NCBI Taxonomy" id="2093361"/>
    <lineage>
        <taxon>Bacteria</taxon>
        <taxon>Pseudomonadati</taxon>
        <taxon>Candidatus Hydrogenedentota</taxon>
        <taxon>Candidatus Abyssobacteria</taxon>
    </lineage>
</organism>
<dbReference type="SUPFAM" id="SSF63882">
    <property type="entry name" value="MoeA N-terminal region -like"/>
    <property type="match status" value="1"/>
</dbReference>
<dbReference type="InterPro" id="IPR008284">
    <property type="entry name" value="MoCF_biosynth_CS"/>
</dbReference>
<dbReference type="Pfam" id="PF03454">
    <property type="entry name" value="MoeA_C"/>
    <property type="match status" value="1"/>
</dbReference>
<dbReference type="Gene3D" id="2.170.190.11">
    <property type="entry name" value="Molybdopterin biosynthesis moea protein, domain 3"/>
    <property type="match status" value="1"/>
</dbReference>
<dbReference type="PANTHER" id="PTHR10192">
    <property type="entry name" value="MOLYBDOPTERIN BIOSYNTHESIS PROTEIN"/>
    <property type="match status" value="1"/>
</dbReference>
<dbReference type="InterPro" id="IPR005111">
    <property type="entry name" value="MoeA_C_domain_IV"/>
</dbReference>
<dbReference type="InterPro" id="IPR038987">
    <property type="entry name" value="MoeA-like"/>
</dbReference>
<evidence type="ECO:0000256" key="6">
    <source>
        <dbReference type="ARBA" id="ARBA00022679"/>
    </source>
</evidence>
<comment type="cofactor">
    <cofactor evidence="1 11">
        <name>Mg(2+)</name>
        <dbReference type="ChEBI" id="CHEBI:18420"/>
    </cofactor>
</comment>
<dbReference type="SUPFAM" id="SSF63867">
    <property type="entry name" value="MoeA C-terminal domain-like"/>
    <property type="match status" value="1"/>
</dbReference>
<keyword evidence="7 11" id="KW-0479">Metal-binding</keyword>
<dbReference type="EC" id="2.10.1.1" evidence="11"/>
<keyword evidence="8 11" id="KW-0460">Magnesium</keyword>
<evidence type="ECO:0000256" key="5">
    <source>
        <dbReference type="ARBA" id="ARBA00022505"/>
    </source>
</evidence>
<dbReference type="Gene3D" id="3.90.105.10">
    <property type="entry name" value="Molybdopterin biosynthesis moea protein, domain 2"/>
    <property type="match status" value="1"/>
</dbReference>
<proteinExistence type="inferred from homology"/>
<dbReference type="PROSITE" id="PS01079">
    <property type="entry name" value="MOCF_BIOSYNTHESIS_2"/>
    <property type="match status" value="1"/>
</dbReference>
<keyword evidence="6 11" id="KW-0808">Transferase</keyword>
<keyword evidence="9 11" id="KW-0501">Molybdenum cofactor biosynthesis</keyword>
<dbReference type="FunFam" id="3.40.980.10:FF:000004">
    <property type="entry name" value="Molybdopterin molybdenumtransferase"/>
    <property type="match status" value="1"/>
</dbReference>
<comment type="pathway">
    <text evidence="3 11">Cofactor biosynthesis; molybdopterin biosynthesis.</text>
</comment>
<comment type="caution">
    <text evidence="13">The sequence shown here is derived from an EMBL/GenBank/DDBJ whole genome shotgun (WGS) entry which is preliminary data.</text>
</comment>
<evidence type="ECO:0000256" key="3">
    <source>
        <dbReference type="ARBA" id="ARBA00005046"/>
    </source>
</evidence>
<dbReference type="NCBIfam" id="NF045515">
    <property type="entry name" value="Glp_gephyrin"/>
    <property type="match status" value="1"/>
</dbReference>
<name>A0A419ESM3_9BACT</name>
<reference evidence="13 14" key="1">
    <citation type="journal article" date="2017" name="ISME J.">
        <title>Energy and carbon metabolisms in a deep terrestrial subsurface fluid microbial community.</title>
        <authorList>
            <person name="Momper L."/>
            <person name="Jungbluth S.P."/>
            <person name="Lee M.D."/>
            <person name="Amend J.P."/>
        </authorList>
    </citation>
    <scope>NUCLEOTIDE SEQUENCE [LARGE SCALE GENOMIC DNA]</scope>
    <source>
        <strain evidence="13">SURF_17</strain>
    </source>
</reference>
<sequence length="407" mass="44250">MITFDEARKIVLDSVSALEPVEAPILDALGLVAAEDVTSTEPIPPFDNSAMDGYAAHAEDTSRATEKKPVELAVLMDLPAGHYTERAVGRGEAVRIMTGAPIPPGADTVVQVELTEKLSDNRVRILKEHEKGKNIRLAGEDIAIGQSVLRAGEEIGPAKIGLLASLGRLRVKVVRRPVIAVLATGDELLDVDEPMAPGKIRSSNSYTLISQARACGAEARYLGIARDTIDDVRDRLRKGLSADMIVSSGGVSVGDYDYVKNALEELGVEFLFTKVAIRPGKPTVFGLLNRKPVFGLPGNPVSSMVIFEEFVRPALLKMIGKRRLHRPVVEAVLEEDIKKKPERMHLIRAIVRKQGSDYFATTTGPQGSGILVSMDRANGIILFPRGEKQRKKGDRVEVQLITMPEVE</sequence>
<dbReference type="InterPro" id="IPR036425">
    <property type="entry name" value="MoaB/Mog-like_dom_sf"/>
</dbReference>
<evidence type="ECO:0000256" key="11">
    <source>
        <dbReference type="RuleBase" id="RU365090"/>
    </source>
</evidence>
<feature type="domain" description="MoaB/Mog" evidence="12">
    <location>
        <begin position="180"/>
        <end position="317"/>
    </location>
</feature>
<accession>A0A419ESM3</accession>
<evidence type="ECO:0000313" key="14">
    <source>
        <dbReference type="Proteomes" id="UP000285961"/>
    </source>
</evidence>
<dbReference type="CDD" id="cd00887">
    <property type="entry name" value="MoeA"/>
    <property type="match status" value="1"/>
</dbReference>
<comment type="similarity">
    <text evidence="4 11">Belongs to the MoeA family.</text>
</comment>
<evidence type="ECO:0000256" key="9">
    <source>
        <dbReference type="ARBA" id="ARBA00023150"/>
    </source>
</evidence>
<evidence type="ECO:0000313" key="13">
    <source>
        <dbReference type="EMBL" id="RJP66612.1"/>
    </source>
</evidence>
<dbReference type="NCBIfam" id="TIGR00177">
    <property type="entry name" value="molyb_syn"/>
    <property type="match status" value="1"/>
</dbReference>
<dbReference type="SMART" id="SM00852">
    <property type="entry name" value="MoCF_biosynth"/>
    <property type="match status" value="1"/>
</dbReference>
<dbReference type="GO" id="GO:0046872">
    <property type="term" value="F:metal ion binding"/>
    <property type="evidence" value="ECO:0007669"/>
    <property type="project" value="UniProtKB-UniRule"/>
</dbReference>
<evidence type="ECO:0000256" key="7">
    <source>
        <dbReference type="ARBA" id="ARBA00022723"/>
    </source>
</evidence>
<dbReference type="PANTHER" id="PTHR10192:SF5">
    <property type="entry name" value="GEPHYRIN"/>
    <property type="match status" value="1"/>
</dbReference>
<dbReference type="Proteomes" id="UP000285961">
    <property type="component" value="Unassembled WGS sequence"/>
</dbReference>
<evidence type="ECO:0000256" key="4">
    <source>
        <dbReference type="ARBA" id="ARBA00010763"/>
    </source>
</evidence>
<dbReference type="FunFam" id="2.170.190.11:FF:000001">
    <property type="entry name" value="Molybdopterin molybdenumtransferase"/>
    <property type="match status" value="1"/>
</dbReference>
<gene>
    <name evidence="13" type="ORF">C4532_15825</name>
</gene>
<evidence type="ECO:0000259" key="12">
    <source>
        <dbReference type="SMART" id="SM00852"/>
    </source>
</evidence>
<dbReference type="GO" id="GO:0006777">
    <property type="term" value="P:Mo-molybdopterin cofactor biosynthetic process"/>
    <property type="evidence" value="ECO:0007669"/>
    <property type="project" value="UniProtKB-UniRule"/>
</dbReference>
<evidence type="ECO:0000256" key="1">
    <source>
        <dbReference type="ARBA" id="ARBA00001946"/>
    </source>
</evidence>
<dbReference type="InterPro" id="IPR036688">
    <property type="entry name" value="MoeA_C_domain_IV_sf"/>
</dbReference>
<keyword evidence="5 11" id="KW-0500">Molybdenum</keyword>
<comment type="function">
    <text evidence="2 11">Catalyzes the insertion of molybdate into adenylated molybdopterin with the concomitant release of AMP.</text>
</comment>